<name>A0ABX7T6D9_9SPHN</name>
<sequence>MKQRNIAFATATAFVLIACKPVDDNGAAVETVAMATDDHSNHEQGLRNKSPVIAMTPLKPIFAPMQRCMLTWVRRSTRTPILHSCKA</sequence>
<evidence type="ECO:0000313" key="2">
    <source>
        <dbReference type="Proteomes" id="UP000663923"/>
    </source>
</evidence>
<gene>
    <name evidence="1" type="ORF">J4G78_06325</name>
</gene>
<dbReference type="RefSeq" id="WP_207989417.1">
    <property type="nucleotide sequence ID" value="NZ_CP071794.1"/>
</dbReference>
<dbReference type="EMBL" id="CP071794">
    <property type="protein sequence ID" value="QTD57160.1"/>
    <property type="molecule type" value="Genomic_DNA"/>
</dbReference>
<proteinExistence type="predicted"/>
<dbReference type="PROSITE" id="PS51257">
    <property type="entry name" value="PROKAR_LIPOPROTEIN"/>
    <property type="match status" value="1"/>
</dbReference>
<dbReference type="Proteomes" id="UP000663923">
    <property type="component" value="Chromosome"/>
</dbReference>
<reference evidence="1 2" key="1">
    <citation type="submission" date="2021-03" db="EMBL/GenBank/DDBJ databases">
        <title>Complete genome of Parasphingorhabdus_sp.JHSY0214.</title>
        <authorList>
            <person name="Yoo J.H."/>
            <person name="Bae J.W."/>
        </authorList>
    </citation>
    <scope>NUCLEOTIDE SEQUENCE [LARGE SCALE GENOMIC DNA]</scope>
    <source>
        <strain evidence="1 2">JHSY0214</strain>
    </source>
</reference>
<protein>
    <recommendedName>
        <fullName evidence="3">Lipoprotein</fullName>
    </recommendedName>
</protein>
<organism evidence="1 2">
    <name type="scientific">Parasphingorhabdus cellanae</name>
    <dbReference type="NCBI Taxonomy" id="2806553"/>
    <lineage>
        <taxon>Bacteria</taxon>
        <taxon>Pseudomonadati</taxon>
        <taxon>Pseudomonadota</taxon>
        <taxon>Alphaproteobacteria</taxon>
        <taxon>Sphingomonadales</taxon>
        <taxon>Sphingomonadaceae</taxon>
        <taxon>Parasphingorhabdus</taxon>
    </lineage>
</organism>
<accession>A0ABX7T6D9</accession>
<keyword evidence="2" id="KW-1185">Reference proteome</keyword>
<evidence type="ECO:0000313" key="1">
    <source>
        <dbReference type="EMBL" id="QTD57160.1"/>
    </source>
</evidence>
<evidence type="ECO:0008006" key="3">
    <source>
        <dbReference type="Google" id="ProtNLM"/>
    </source>
</evidence>